<dbReference type="AlphaFoldDB" id="X1U688"/>
<name>X1U688_9ZZZZ</name>
<gene>
    <name evidence="1" type="ORF">S12H4_15630</name>
</gene>
<feature type="non-terminal residue" evidence="1">
    <location>
        <position position="1"/>
    </location>
</feature>
<organism evidence="1">
    <name type="scientific">marine sediment metagenome</name>
    <dbReference type="NCBI Taxonomy" id="412755"/>
    <lineage>
        <taxon>unclassified sequences</taxon>
        <taxon>metagenomes</taxon>
        <taxon>ecological metagenomes</taxon>
    </lineage>
</organism>
<comment type="caution">
    <text evidence="1">The sequence shown here is derived from an EMBL/GenBank/DDBJ whole genome shotgun (WGS) entry which is preliminary data.</text>
</comment>
<reference evidence="1" key="1">
    <citation type="journal article" date="2014" name="Front. Microbiol.">
        <title>High frequency of phylogenetically diverse reductive dehalogenase-homologous genes in deep subseafloor sedimentary metagenomes.</title>
        <authorList>
            <person name="Kawai M."/>
            <person name="Futagami T."/>
            <person name="Toyoda A."/>
            <person name="Takaki Y."/>
            <person name="Nishi S."/>
            <person name="Hori S."/>
            <person name="Arai W."/>
            <person name="Tsubouchi T."/>
            <person name="Morono Y."/>
            <person name="Uchiyama I."/>
            <person name="Ito T."/>
            <person name="Fujiyama A."/>
            <person name="Inagaki F."/>
            <person name="Takami H."/>
        </authorList>
    </citation>
    <scope>NUCLEOTIDE SEQUENCE</scope>
    <source>
        <strain evidence="1">Expedition CK06-06</strain>
    </source>
</reference>
<sequence>LDNQGVTNKGSIPSFSAFNFYMGERRIII</sequence>
<evidence type="ECO:0000313" key="1">
    <source>
        <dbReference type="EMBL" id="GAI87834.1"/>
    </source>
</evidence>
<dbReference type="EMBL" id="BARW01007524">
    <property type="protein sequence ID" value="GAI87834.1"/>
    <property type="molecule type" value="Genomic_DNA"/>
</dbReference>
<proteinExistence type="predicted"/>
<accession>X1U688</accession>
<protein>
    <submittedName>
        <fullName evidence="1">Uncharacterized protein</fullName>
    </submittedName>
</protein>